<dbReference type="EMBL" id="DRCV01000039">
    <property type="protein sequence ID" value="HDK37553.1"/>
    <property type="molecule type" value="Genomic_DNA"/>
</dbReference>
<proteinExistence type="predicted"/>
<dbReference type="AlphaFoldDB" id="A0A831NRR5"/>
<reference evidence="1" key="1">
    <citation type="journal article" date="2020" name="mSystems">
        <title>Genome- and Community-Level Interaction Insights into Carbon Utilization and Element Cycling Functions of Hydrothermarchaeota in Hydrothermal Sediment.</title>
        <authorList>
            <person name="Zhou Z."/>
            <person name="Liu Y."/>
            <person name="Xu W."/>
            <person name="Pan J."/>
            <person name="Luo Z.H."/>
            <person name="Li M."/>
        </authorList>
    </citation>
    <scope>NUCLEOTIDE SEQUENCE [LARGE SCALE GENOMIC DNA]</scope>
    <source>
        <strain evidence="1">HyVt-26</strain>
    </source>
</reference>
<name>A0A831NRR5_9GAMM</name>
<gene>
    <name evidence="1" type="ORF">ENG92_00855</name>
</gene>
<organism evidence="1">
    <name type="scientific">Thiolapillus brandeum</name>
    <dbReference type="NCBI Taxonomy" id="1076588"/>
    <lineage>
        <taxon>Bacteria</taxon>
        <taxon>Pseudomonadati</taxon>
        <taxon>Pseudomonadota</taxon>
        <taxon>Gammaproteobacteria</taxon>
        <taxon>Chromatiales</taxon>
        <taxon>Sedimenticolaceae</taxon>
        <taxon>Thiolapillus</taxon>
    </lineage>
</organism>
<comment type="caution">
    <text evidence="1">The sequence shown here is derived from an EMBL/GenBank/DDBJ whole genome shotgun (WGS) entry which is preliminary data.</text>
</comment>
<protein>
    <submittedName>
        <fullName evidence="1">Uncharacterized protein</fullName>
    </submittedName>
</protein>
<evidence type="ECO:0000313" key="1">
    <source>
        <dbReference type="EMBL" id="HDK37553.1"/>
    </source>
</evidence>
<dbReference type="Proteomes" id="UP000885822">
    <property type="component" value="Unassembled WGS sequence"/>
</dbReference>
<sequence>MSPCATQYTSREPASEQQRINEYSSMVVLKQAVQLGVKEQLQVADKKIKEKIRHKFFAAGNKQAADDGSGS</sequence>
<accession>A0A831NRR5</accession>